<evidence type="ECO:0000256" key="1">
    <source>
        <dbReference type="ARBA" id="ARBA00004370"/>
    </source>
</evidence>
<dbReference type="InterPro" id="IPR032675">
    <property type="entry name" value="LRR_dom_sf"/>
</dbReference>
<proteinExistence type="predicted"/>
<dbReference type="InterPro" id="IPR050994">
    <property type="entry name" value="At_inactive_RLKs"/>
</dbReference>
<comment type="caution">
    <text evidence="9">The sequence shown here is derived from an EMBL/GenBank/DDBJ whole genome shotgun (WGS) entry which is preliminary data.</text>
</comment>
<name>A0A443Q125_9MAGN</name>
<keyword evidence="5 6" id="KW-0472">Membrane</keyword>
<sequence length="327" mass="35825">MRNRVVLFLLHTLSWLLLSSDTCHGVESDIRCLETLKLQLQDPNKFLDSWDFSNKTEGFICKFNGIGCWHPDESKVLNICLSNMGLRGPFPSSLKYCTSMTGLDLSNNDLSGSLPEDIDLIIPFVVKLDLSSNNFSGNLPAKLGNITYLNVLNLQHNQFSGQIPWQVGRLGRLTTFNVVDNPLSGQIPTFTNKSFGAKNFANTGLCGKPLNDCVGPAKKSHTGVIIGAAVGGIIFGIIVVVVLLSALRGVEKVDEEEDVEGNEWAKSIKGTKGIRVSIFEKLVPKMRLFNLIKATNNFSRNNIIDIGRTGTTYKANLSDETAGNLSF</sequence>
<dbReference type="InterPro" id="IPR001611">
    <property type="entry name" value="Leu-rich_rpt"/>
</dbReference>
<keyword evidence="6" id="KW-0812">Transmembrane</keyword>
<evidence type="ECO:0000256" key="3">
    <source>
        <dbReference type="ARBA" id="ARBA00022729"/>
    </source>
</evidence>
<gene>
    <name evidence="9" type="ORF">CKAN_02611800</name>
</gene>
<dbReference type="Gene3D" id="3.30.200.20">
    <property type="entry name" value="Phosphorylase Kinase, domain 1"/>
    <property type="match status" value="1"/>
</dbReference>
<evidence type="ECO:0000259" key="8">
    <source>
        <dbReference type="Pfam" id="PF08263"/>
    </source>
</evidence>
<keyword evidence="9" id="KW-0675">Receptor</keyword>
<feature type="chain" id="PRO_5019475371" evidence="7">
    <location>
        <begin position="26"/>
        <end position="327"/>
    </location>
</feature>
<accession>A0A443Q125</accession>
<dbReference type="InterPro" id="IPR013210">
    <property type="entry name" value="LRR_N_plant-typ"/>
</dbReference>
<dbReference type="STRING" id="337451.A0A443Q125"/>
<dbReference type="Gene3D" id="3.80.10.10">
    <property type="entry name" value="Ribonuclease Inhibitor"/>
    <property type="match status" value="1"/>
</dbReference>
<protein>
    <submittedName>
        <fullName evidence="9">Putative inactive leucine-rich repeat receptor-like protein kinase</fullName>
    </submittedName>
</protein>
<reference evidence="9 10" key="1">
    <citation type="journal article" date="2019" name="Nat. Plants">
        <title>Stout camphor tree genome fills gaps in understanding of flowering plant genome evolution.</title>
        <authorList>
            <person name="Chaw S.M."/>
            <person name="Liu Y.C."/>
            <person name="Wu Y.W."/>
            <person name="Wang H.Y."/>
            <person name="Lin C.I."/>
            <person name="Wu C.S."/>
            <person name="Ke H.M."/>
            <person name="Chang L.Y."/>
            <person name="Hsu C.Y."/>
            <person name="Yang H.T."/>
            <person name="Sudianto E."/>
            <person name="Hsu M.H."/>
            <person name="Wu K.P."/>
            <person name="Wang L.N."/>
            <person name="Leebens-Mack J.H."/>
            <person name="Tsai I.J."/>
        </authorList>
    </citation>
    <scope>NUCLEOTIDE SEQUENCE [LARGE SCALE GENOMIC DNA]</scope>
    <source>
        <strain evidence="10">cv. Chaw 1501</strain>
        <tissue evidence="9">Young leaves</tissue>
    </source>
</reference>
<dbReference type="Pfam" id="PF08263">
    <property type="entry name" value="LRRNT_2"/>
    <property type="match status" value="1"/>
</dbReference>
<evidence type="ECO:0000256" key="5">
    <source>
        <dbReference type="ARBA" id="ARBA00023136"/>
    </source>
</evidence>
<dbReference type="PANTHER" id="PTHR48010">
    <property type="entry name" value="OS05G0588300 PROTEIN"/>
    <property type="match status" value="1"/>
</dbReference>
<keyword evidence="2" id="KW-0433">Leucine-rich repeat</keyword>
<feature type="signal peptide" evidence="7">
    <location>
        <begin position="1"/>
        <end position="25"/>
    </location>
</feature>
<dbReference type="GO" id="GO:0016301">
    <property type="term" value="F:kinase activity"/>
    <property type="evidence" value="ECO:0007669"/>
    <property type="project" value="UniProtKB-KW"/>
</dbReference>
<dbReference type="FunFam" id="3.80.10.10:FF:000400">
    <property type="entry name" value="Nuclear pore complex protein NUP107"/>
    <property type="match status" value="1"/>
</dbReference>
<dbReference type="AlphaFoldDB" id="A0A443Q125"/>
<dbReference type="EMBL" id="QPKB01000012">
    <property type="protein sequence ID" value="RWR96719.1"/>
    <property type="molecule type" value="Genomic_DNA"/>
</dbReference>
<dbReference type="Pfam" id="PF00560">
    <property type="entry name" value="LRR_1"/>
    <property type="match status" value="3"/>
</dbReference>
<keyword evidence="9" id="KW-0808">Transferase</keyword>
<feature type="transmembrane region" description="Helical" evidence="6">
    <location>
        <begin position="224"/>
        <end position="247"/>
    </location>
</feature>
<dbReference type="PANTHER" id="PTHR48010:SF55">
    <property type="entry name" value="OS01G0607900 PROTEIN"/>
    <property type="match status" value="1"/>
</dbReference>
<feature type="domain" description="Leucine-rich repeat-containing N-terminal plant-type" evidence="8">
    <location>
        <begin position="27"/>
        <end position="69"/>
    </location>
</feature>
<keyword evidence="3 7" id="KW-0732">Signal</keyword>
<keyword evidence="10" id="KW-1185">Reference proteome</keyword>
<evidence type="ECO:0000256" key="7">
    <source>
        <dbReference type="SAM" id="SignalP"/>
    </source>
</evidence>
<evidence type="ECO:0000313" key="9">
    <source>
        <dbReference type="EMBL" id="RWR96719.1"/>
    </source>
</evidence>
<keyword evidence="6" id="KW-1133">Transmembrane helix</keyword>
<evidence type="ECO:0000313" key="10">
    <source>
        <dbReference type="Proteomes" id="UP000283530"/>
    </source>
</evidence>
<dbReference type="Proteomes" id="UP000283530">
    <property type="component" value="Unassembled WGS sequence"/>
</dbReference>
<dbReference type="OrthoDB" id="2151624at2759"/>
<organism evidence="9 10">
    <name type="scientific">Cinnamomum micranthum f. kanehirae</name>
    <dbReference type="NCBI Taxonomy" id="337451"/>
    <lineage>
        <taxon>Eukaryota</taxon>
        <taxon>Viridiplantae</taxon>
        <taxon>Streptophyta</taxon>
        <taxon>Embryophyta</taxon>
        <taxon>Tracheophyta</taxon>
        <taxon>Spermatophyta</taxon>
        <taxon>Magnoliopsida</taxon>
        <taxon>Magnoliidae</taxon>
        <taxon>Laurales</taxon>
        <taxon>Lauraceae</taxon>
        <taxon>Cinnamomum</taxon>
    </lineage>
</organism>
<evidence type="ECO:0000256" key="4">
    <source>
        <dbReference type="ARBA" id="ARBA00022737"/>
    </source>
</evidence>
<evidence type="ECO:0000256" key="6">
    <source>
        <dbReference type="SAM" id="Phobius"/>
    </source>
</evidence>
<dbReference type="SUPFAM" id="SSF52058">
    <property type="entry name" value="L domain-like"/>
    <property type="match status" value="1"/>
</dbReference>
<keyword evidence="4" id="KW-0677">Repeat</keyword>
<keyword evidence="9" id="KW-0418">Kinase</keyword>
<evidence type="ECO:0000256" key="2">
    <source>
        <dbReference type="ARBA" id="ARBA00022614"/>
    </source>
</evidence>
<dbReference type="GO" id="GO:0016020">
    <property type="term" value="C:membrane"/>
    <property type="evidence" value="ECO:0007669"/>
    <property type="project" value="UniProtKB-SubCell"/>
</dbReference>
<comment type="subcellular location">
    <subcellularLocation>
        <location evidence="1">Membrane</location>
    </subcellularLocation>
</comment>